<evidence type="ECO:0000256" key="1">
    <source>
        <dbReference type="ARBA" id="ARBA00009897"/>
    </source>
</evidence>
<evidence type="ECO:0000259" key="8">
    <source>
        <dbReference type="PROSITE" id="PS51986"/>
    </source>
</evidence>
<dbReference type="EMBL" id="CP000393">
    <property type="protein sequence ID" value="ABG53646.1"/>
    <property type="molecule type" value="Genomic_DNA"/>
</dbReference>
<keyword evidence="2 10" id="KW-0436">Ligase</keyword>
<dbReference type="PROSITE" id="PS51987">
    <property type="entry name" value="GS_CATALYTIC"/>
    <property type="match status" value="1"/>
</dbReference>
<accession>Q10VS8</accession>
<evidence type="ECO:0000256" key="3">
    <source>
        <dbReference type="ARBA" id="ARBA00022741"/>
    </source>
</evidence>
<name>Q10VS8_TRIEI</name>
<dbReference type="GO" id="GO:0005524">
    <property type="term" value="F:ATP binding"/>
    <property type="evidence" value="ECO:0007669"/>
    <property type="project" value="UniProtKB-KW"/>
</dbReference>
<dbReference type="EC" id="6.3.1.2" evidence="10"/>
<gene>
    <name evidence="10" type="ordered locus">Tery_4681</name>
</gene>
<dbReference type="InterPro" id="IPR008147">
    <property type="entry name" value="Gln_synt_N"/>
</dbReference>
<dbReference type="STRING" id="203124.Tery_4681"/>
<evidence type="ECO:0000256" key="2">
    <source>
        <dbReference type="ARBA" id="ARBA00022598"/>
    </source>
</evidence>
<dbReference type="Pfam" id="PF16952">
    <property type="entry name" value="Gln-synt_N_2"/>
    <property type="match status" value="1"/>
</dbReference>
<dbReference type="Pfam" id="PF00120">
    <property type="entry name" value="Gln-synt_C"/>
    <property type="match status" value="1"/>
</dbReference>
<dbReference type="InterPro" id="IPR008146">
    <property type="entry name" value="Gln_synth_cat_dom"/>
</dbReference>
<keyword evidence="3" id="KW-0547">Nucleotide-binding</keyword>
<organism evidence="10">
    <name type="scientific">Trichodesmium erythraeum (strain IMS101)</name>
    <dbReference type="NCBI Taxonomy" id="203124"/>
    <lineage>
        <taxon>Bacteria</taxon>
        <taxon>Bacillati</taxon>
        <taxon>Cyanobacteriota</taxon>
        <taxon>Cyanophyceae</taxon>
        <taxon>Oscillatoriophycideae</taxon>
        <taxon>Oscillatoriales</taxon>
        <taxon>Microcoleaceae</taxon>
        <taxon>Trichodesmium</taxon>
    </lineage>
</organism>
<reference evidence="10" key="1">
    <citation type="submission" date="2006-06" db="EMBL/GenBank/DDBJ databases">
        <title>Complete sequence of Trichodesmium erythraeum IMS101.</title>
        <authorList>
            <consortium name="US DOE Joint Genome Institute"/>
            <person name="Copeland A."/>
            <person name="Lucas S."/>
            <person name="Lapidus A."/>
            <person name="Barry K."/>
            <person name="Detter J.C."/>
            <person name="Glavina del Rio T."/>
            <person name="Hammon N."/>
            <person name="Israni S."/>
            <person name="Dalin E."/>
            <person name="Tice H."/>
            <person name="Pitluck S."/>
            <person name="Kiss H."/>
            <person name="Munk A.C."/>
            <person name="Brettin T."/>
            <person name="Bruce D."/>
            <person name="Han C."/>
            <person name="Tapia R."/>
            <person name="Gilna P."/>
            <person name="Schmutz J."/>
            <person name="Larimer F."/>
            <person name="Land M."/>
            <person name="Hauser L."/>
            <person name="Kyrpides N."/>
            <person name="Kim E."/>
            <person name="Richardson P."/>
        </authorList>
    </citation>
    <scope>NUCLEOTIDE SEQUENCE [LARGE SCALE GENOMIC DNA]</scope>
    <source>
        <strain evidence="10">IMS101</strain>
    </source>
</reference>
<dbReference type="SUPFAM" id="SSF54368">
    <property type="entry name" value="Glutamine synthetase, N-terminal domain"/>
    <property type="match status" value="1"/>
</dbReference>
<dbReference type="InterPro" id="IPR014746">
    <property type="entry name" value="Gln_synth/guanido_kin_cat_dom"/>
</dbReference>
<dbReference type="eggNOG" id="COG0174">
    <property type="taxonomic scope" value="Bacteria"/>
</dbReference>
<feature type="domain" description="GS catalytic" evidence="9">
    <location>
        <begin position="117"/>
        <end position="451"/>
    </location>
</feature>
<dbReference type="RefSeq" id="WP_011613963.1">
    <property type="nucleotide sequence ID" value="NC_008312.1"/>
</dbReference>
<dbReference type="SMART" id="SM01230">
    <property type="entry name" value="Gln-synt_C"/>
    <property type="match status" value="1"/>
</dbReference>
<feature type="domain" description="GS beta-grasp" evidence="8">
    <location>
        <begin position="19"/>
        <end position="111"/>
    </location>
</feature>
<protein>
    <submittedName>
        <fullName evidence="10">L-glutamine synthetase</fullName>
        <ecNumber evidence="10">6.3.1.2</ecNumber>
    </submittedName>
</protein>
<proteinExistence type="inferred from homology"/>
<evidence type="ECO:0000256" key="7">
    <source>
        <dbReference type="RuleBase" id="RU000384"/>
    </source>
</evidence>
<evidence type="ECO:0000256" key="6">
    <source>
        <dbReference type="PROSITE-ProRule" id="PRU01330"/>
    </source>
</evidence>
<dbReference type="Gene3D" id="3.10.20.70">
    <property type="entry name" value="Glutamine synthetase, N-terminal domain"/>
    <property type="match status" value="1"/>
</dbReference>
<dbReference type="HOGENOM" id="CLU_017290_6_0_3"/>
<keyword evidence="4" id="KW-0067">ATP-binding</keyword>
<evidence type="ECO:0000313" key="10">
    <source>
        <dbReference type="EMBL" id="ABG53646.1"/>
    </source>
</evidence>
<evidence type="ECO:0000256" key="4">
    <source>
        <dbReference type="ARBA" id="ARBA00022840"/>
    </source>
</evidence>
<dbReference type="KEGG" id="ter:Tery_4681"/>
<dbReference type="InterPro" id="IPR036651">
    <property type="entry name" value="Gln_synt_N_sf"/>
</dbReference>
<dbReference type="GO" id="GO:0006542">
    <property type="term" value="P:glutamine biosynthetic process"/>
    <property type="evidence" value="ECO:0007669"/>
    <property type="project" value="InterPro"/>
</dbReference>
<dbReference type="SUPFAM" id="SSF55931">
    <property type="entry name" value="Glutamine synthetase/guanido kinase"/>
    <property type="match status" value="1"/>
</dbReference>
<dbReference type="PANTHER" id="PTHR43785">
    <property type="entry name" value="GAMMA-GLUTAMYLPUTRESCINE SYNTHETASE"/>
    <property type="match status" value="1"/>
</dbReference>
<dbReference type="OrthoDB" id="9807095at2"/>
<evidence type="ECO:0000256" key="5">
    <source>
        <dbReference type="ARBA" id="ARBA00045640"/>
    </source>
</evidence>
<evidence type="ECO:0000259" key="9">
    <source>
        <dbReference type="PROSITE" id="PS51987"/>
    </source>
</evidence>
<dbReference type="PANTHER" id="PTHR43785:SF2">
    <property type="entry name" value="TYPE-1 GLUTAMINE SYNTHETASE 1"/>
    <property type="match status" value="1"/>
</dbReference>
<sequence length="451" mass="49721">MSDKKPNLEKDIFKYLKKKGTKFVRILFCDNANIIRSKAFHIDQLPEHFDTGVSITVAQQAFTVMSDVVIPETGLAPVGEAWLVPDWSTLHILPYAPTHASVVSDMFKDGSPWSLCPRRFLKQAIATAEKVGLQIKAAFENEFYLLKSTSDGIAPTDNTVFASTFGMDINRLVIDDIAESLIAQKIQVEKYYPESGPGQQEISIRYTDALQAADRQISFRETVRGVALKYGLTASFLPKIFANKAGSGCHLHLSLWEGEQNIVPDSDEIGKISKTARCFIAGILKHLPALMALTTPSVNSYRRIRPHFWSGAFRTWGLDNREAAVRVPSNFAPPSPTHFELKTVDASANPYLALGSVIVAGLDGINCGLDVGEPVSVDPGNMMQAEREARGIDALPSSLAEAIAHLNNNDVLKNALGSELAQAFIAVRQAEWEEMKNMEIEEEVKILLSRY</sequence>
<comment type="similarity">
    <text evidence="1 6 7">Belongs to the glutamine synthetase family.</text>
</comment>
<dbReference type="AlphaFoldDB" id="Q10VS8"/>
<dbReference type="GO" id="GO:0004356">
    <property type="term" value="F:glutamine synthetase activity"/>
    <property type="evidence" value="ECO:0007669"/>
    <property type="project" value="UniProtKB-EC"/>
</dbReference>
<dbReference type="Gene3D" id="3.30.590.10">
    <property type="entry name" value="Glutamine synthetase/guanido kinase, catalytic domain"/>
    <property type="match status" value="1"/>
</dbReference>
<comment type="function">
    <text evidence="5">Involved in nitrogen metabolism via ammonium assimilation. Catalyzes the ATP-dependent biosynthesis of glutamine from glutamate and ammonia.</text>
</comment>
<dbReference type="PROSITE" id="PS51986">
    <property type="entry name" value="GS_BETA_GRASP"/>
    <property type="match status" value="1"/>
</dbReference>